<reference evidence="1" key="1">
    <citation type="submission" date="2018-05" db="EMBL/GenBank/DDBJ databases">
        <authorList>
            <person name="Lanie J.A."/>
            <person name="Ng W.-L."/>
            <person name="Kazmierczak K.M."/>
            <person name="Andrzejewski T.M."/>
            <person name="Davidsen T.M."/>
            <person name="Wayne K.J."/>
            <person name="Tettelin H."/>
            <person name="Glass J.I."/>
            <person name="Rusch D."/>
            <person name="Podicherti R."/>
            <person name="Tsui H.-C.T."/>
            <person name="Winkler M.E."/>
        </authorList>
    </citation>
    <scope>NUCLEOTIDE SEQUENCE</scope>
</reference>
<feature type="non-terminal residue" evidence="1">
    <location>
        <position position="1"/>
    </location>
</feature>
<feature type="non-terminal residue" evidence="1">
    <location>
        <position position="39"/>
    </location>
</feature>
<sequence>VLALAAPLAAVEQLVVGDGGLSFLDARETSNRLSVLTDS</sequence>
<gene>
    <name evidence="1" type="ORF">METZ01_LOCUS436143</name>
</gene>
<name>A0A382YJY9_9ZZZZ</name>
<organism evidence="1">
    <name type="scientific">marine metagenome</name>
    <dbReference type="NCBI Taxonomy" id="408172"/>
    <lineage>
        <taxon>unclassified sequences</taxon>
        <taxon>metagenomes</taxon>
        <taxon>ecological metagenomes</taxon>
    </lineage>
</organism>
<evidence type="ECO:0000313" key="1">
    <source>
        <dbReference type="EMBL" id="SVD83289.1"/>
    </source>
</evidence>
<accession>A0A382YJY9</accession>
<protein>
    <submittedName>
        <fullName evidence="1">Uncharacterized protein</fullName>
    </submittedName>
</protein>
<proteinExistence type="predicted"/>
<dbReference type="EMBL" id="UINC01176250">
    <property type="protein sequence ID" value="SVD83289.1"/>
    <property type="molecule type" value="Genomic_DNA"/>
</dbReference>
<dbReference type="AlphaFoldDB" id="A0A382YJY9"/>